<feature type="domain" description="Luciferase-like" evidence="2">
    <location>
        <begin position="30"/>
        <end position="314"/>
    </location>
</feature>
<dbReference type="PANTHER" id="PTHR43244">
    <property type="match status" value="1"/>
</dbReference>
<dbReference type="AlphaFoldDB" id="A0A1T4NMU5"/>
<name>A0A1T4NMU5_9ACTN</name>
<gene>
    <name evidence="3" type="ORF">SAMN02745673_01514</name>
</gene>
<dbReference type="InterPro" id="IPR050564">
    <property type="entry name" value="F420-G6PD/mer"/>
</dbReference>
<sequence>MALGRCRPAGRGADLPTTRNEEQMQIGYKLAAEAFGPDELVRQAVLAEQAGFDFVEISDHYHPWLDVQGHSPFAWTVLGAIAARTERIGLATGVTCPTVRYHPAIIAQAAATTALISGGRFVLGVGSGERLNEHVVGQEFPDSVRVRHAMLREALEIIRLLWRGGYRSYEGEYLRLEDARVFDLPEEPPLIAVAASGEVSARIAAELGDGLFATEPKGEIVEHYRAAGGDGPGYAEVPMAWAPDEHTAAQAVLETSRWALTGWKVMSELPNPVNFDAATSTVREEDVLAQFACGPDPERYVESAQAYVDAGFDRLVMQNAGPDPDGFIDFYRKELDGRIRGLTPRASGS</sequence>
<dbReference type="Proteomes" id="UP000190637">
    <property type="component" value="Unassembled WGS sequence"/>
</dbReference>
<proteinExistence type="predicted"/>
<evidence type="ECO:0000313" key="4">
    <source>
        <dbReference type="Proteomes" id="UP000190637"/>
    </source>
</evidence>
<evidence type="ECO:0000256" key="1">
    <source>
        <dbReference type="ARBA" id="ARBA00023002"/>
    </source>
</evidence>
<dbReference type="CDD" id="cd01097">
    <property type="entry name" value="Tetrahydromethanopterin_reductase"/>
    <property type="match status" value="1"/>
</dbReference>
<dbReference type="STRING" id="1122192.SAMN02745673_01514"/>
<dbReference type="InterPro" id="IPR019945">
    <property type="entry name" value="F420_G6P_DH-rel"/>
</dbReference>
<protein>
    <submittedName>
        <fullName evidence="3">F420-dependent oxidoreductase, G6PDH family</fullName>
    </submittedName>
</protein>
<dbReference type="InterPro" id="IPR011251">
    <property type="entry name" value="Luciferase-like_dom"/>
</dbReference>
<dbReference type="EMBL" id="FUWS01000003">
    <property type="protein sequence ID" value="SJZ80534.1"/>
    <property type="molecule type" value="Genomic_DNA"/>
</dbReference>
<keyword evidence="4" id="KW-1185">Reference proteome</keyword>
<accession>A0A1T4NMU5</accession>
<dbReference type="SUPFAM" id="SSF51679">
    <property type="entry name" value="Bacterial luciferase-like"/>
    <property type="match status" value="1"/>
</dbReference>
<evidence type="ECO:0000259" key="2">
    <source>
        <dbReference type="Pfam" id="PF00296"/>
    </source>
</evidence>
<dbReference type="NCBIfam" id="TIGR03557">
    <property type="entry name" value="F420_G6P_family"/>
    <property type="match status" value="1"/>
</dbReference>
<keyword evidence="1" id="KW-0560">Oxidoreductase</keyword>
<organism evidence="3 4">
    <name type="scientific">Marinactinospora thermotolerans DSM 45154</name>
    <dbReference type="NCBI Taxonomy" id="1122192"/>
    <lineage>
        <taxon>Bacteria</taxon>
        <taxon>Bacillati</taxon>
        <taxon>Actinomycetota</taxon>
        <taxon>Actinomycetes</taxon>
        <taxon>Streptosporangiales</taxon>
        <taxon>Nocardiopsidaceae</taxon>
        <taxon>Marinactinospora</taxon>
    </lineage>
</organism>
<evidence type="ECO:0000313" key="3">
    <source>
        <dbReference type="EMBL" id="SJZ80534.1"/>
    </source>
</evidence>
<reference evidence="3 4" key="1">
    <citation type="submission" date="2017-02" db="EMBL/GenBank/DDBJ databases">
        <authorList>
            <person name="Peterson S.W."/>
        </authorList>
    </citation>
    <scope>NUCLEOTIDE SEQUENCE [LARGE SCALE GENOMIC DNA]</scope>
    <source>
        <strain evidence="3 4">DSM 45154</strain>
    </source>
</reference>
<dbReference type="Gene3D" id="3.20.20.30">
    <property type="entry name" value="Luciferase-like domain"/>
    <property type="match status" value="1"/>
</dbReference>
<dbReference type="PANTHER" id="PTHR43244:SF1">
    <property type="entry name" value="5,10-METHYLENETETRAHYDROMETHANOPTERIN REDUCTASE"/>
    <property type="match status" value="1"/>
</dbReference>
<dbReference type="GO" id="GO:0016705">
    <property type="term" value="F:oxidoreductase activity, acting on paired donors, with incorporation or reduction of molecular oxygen"/>
    <property type="evidence" value="ECO:0007669"/>
    <property type="project" value="InterPro"/>
</dbReference>
<dbReference type="Pfam" id="PF00296">
    <property type="entry name" value="Bac_luciferase"/>
    <property type="match status" value="1"/>
</dbReference>
<dbReference type="InterPro" id="IPR036661">
    <property type="entry name" value="Luciferase-like_sf"/>
</dbReference>